<dbReference type="GO" id="GO:0030015">
    <property type="term" value="C:CCR4-NOT core complex"/>
    <property type="evidence" value="ECO:0007669"/>
    <property type="project" value="UniProtKB-ARBA"/>
</dbReference>
<dbReference type="InterPro" id="IPR034261">
    <property type="entry name" value="CNOT4_RRM"/>
</dbReference>
<dbReference type="InterPro" id="IPR012677">
    <property type="entry name" value="Nucleotide-bd_a/b_plait_sf"/>
</dbReference>
<keyword evidence="8" id="KW-0175">Coiled coil</keyword>
<keyword evidence="17" id="KW-1185">Reference proteome</keyword>
<dbReference type="InterPro" id="IPR001841">
    <property type="entry name" value="Znf_RING"/>
</dbReference>
<evidence type="ECO:0000256" key="12">
    <source>
        <dbReference type="PROSITE-ProRule" id="PRU00176"/>
    </source>
</evidence>
<feature type="compositionally biased region" description="Low complexity" evidence="13">
    <location>
        <begin position="265"/>
        <end position="299"/>
    </location>
</feature>
<dbReference type="PROSITE" id="PS50102">
    <property type="entry name" value="RRM"/>
    <property type="match status" value="1"/>
</dbReference>
<dbReference type="AlphaFoldDB" id="A0A9P4MDU1"/>
<dbReference type="Gene3D" id="3.30.70.330">
    <property type="match status" value="1"/>
</dbReference>
<dbReference type="InterPro" id="IPR039515">
    <property type="entry name" value="NOT4_mRING-HC-C4C4"/>
</dbReference>
<dbReference type="GO" id="GO:0051254">
    <property type="term" value="P:positive regulation of RNA metabolic process"/>
    <property type="evidence" value="ECO:0007669"/>
    <property type="project" value="UniProtKB-ARBA"/>
</dbReference>
<evidence type="ECO:0000256" key="1">
    <source>
        <dbReference type="ARBA" id="ARBA00004123"/>
    </source>
</evidence>
<feature type="region of interest" description="Disordered" evidence="13">
    <location>
        <begin position="654"/>
        <end position="687"/>
    </location>
</feature>
<keyword evidence="6 12" id="KW-0694">RNA-binding</keyword>
<dbReference type="SMART" id="SM00361">
    <property type="entry name" value="RRM_1"/>
    <property type="match status" value="1"/>
</dbReference>
<dbReference type="PANTHER" id="PTHR12603:SF0">
    <property type="entry name" value="CCR4-NOT TRANSCRIPTION COMPLEX SUBUNIT 4"/>
    <property type="match status" value="1"/>
</dbReference>
<evidence type="ECO:0000256" key="6">
    <source>
        <dbReference type="ARBA" id="ARBA00022884"/>
    </source>
</evidence>
<dbReference type="CDD" id="cd12438">
    <property type="entry name" value="RRM_CNOT4"/>
    <property type="match status" value="1"/>
</dbReference>
<proteinExistence type="predicted"/>
<dbReference type="SMART" id="SM00360">
    <property type="entry name" value="RRM"/>
    <property type="match status" value="1"/>
</dbReference>
<dbReference type="EMBL" id="ML996091">
    <property type="protein sequence ID" value="KAF2149548.1"/>
    <property type="molecule type" value="Genomic_DNA"/>
</dbReference>
<feature type="region of interest" description="Disordered" evidence="13">
    <location>
        <begin position="513"/>
        <end position="547"/>
    </location>
</feature>
<dbReference type="SUPFAM" id="SSF57850">
    <property type="entry name" value="RING/U-box"/>
    <property type="match status" value="1"/>
</dbReference>
<dbReference type="GO" id="GO:0005634">
    <property type="term" value="C:nucleus"/>
    <property type="evidence" value="ECO:0007669"/>
    <property type="project" value="UniProtKB-SubCell"/>
</dbReference>
<dbReference type="InterPro" id="IPR013083">
    <property type="entry name" value="Znf_RING/FYVE/PHD"/>
</dbReference>
<evidence type="ECO:0000256" key="5">
    <source>
        <dbReference type="ARBA" id="ARBA00022833"/>
    </source>
</evidence>
<sequence>MSRTTFDQFIDDDEEESCPLCVEEFDLSDKGFRPCPCGYQVCQFCYHNVRTNMNGLCPACRRPYDDSTIEFRKPSAEEEAAWKAKQSSRQRKTAVAQQKEVLKREADTANRKHLAGLRVVQKNLVYVTGLSPSVQEDRLLETLRGNQYFGQYGKIVKIVVSKAKDNQSSVGVYVTYARREDAEQCINAVDGSNNGDRTLSLPWKLYRAQFGTTKYCSAYLRNEQCQNRNCMFLHEPGEEKDSFTRQDLSSMNVASTQHPQAAFMPHQAPPQAAQPVAAAQPRPDSTAPPATPAESAGPALPSTASWASKPYPPSRSVSRAAGAAASPALTTATTVSSSNIEPPSVKSISEPQAVASEPQQTPPTTSPPPITETSAFVQYIQRILSAPSVTFTFDDSSFSDEQKNIMKHIPCLIDPHGGKKRRLLKIKLEEERRRQLEERSAPEESDEQLQRSGSLQLGGEPETDVNQGQQHAIHPPLQTDSESAFSLENDLSQLSLVNRGMTPTQQQLLLQRFKSSPTSSQSPISQPQQFSNHFGQANPPGHARNASRFSFANESSSTTAVKPVANPKLMSQQSAMMPPQGAGGSSFGQQPSFYASTVSGPPPGLKTTGTPPVSGGGMFGQGHGFATGGLNYGSNMASRNSNDEMMREIYRRRELGGQDAGKREYMSSSLSHTSSSSTPAAAPGLLNFPYHSQANAFQDANSQKGKKKGKKHRHANTSSSGGGVVDVADPSILQARIHQGTPTGGQGLYPGQNYGGGISSIMHGGNAASGGLGRW</sequence>
<feature type="region of interest" description="Disordered" evidence="13">
    <location>
        <begin position="433"/>
        <end position="475"/>
    </location>
</feature>
<comment type="subcellular location">
    <subcellularLocation>
        <location evidence="1">Nucleus</location>
    </subcellularLocation>
</comment>
<keyword evidence="7" id="KW-0805">Transcription regulation</keyword>
<evidence type="ECO:0000256" key="11">
    <source>
        <dbReference type="PROSITE-ProRule" id="PRU00175"/>
    </source>
</evidence>
<feature type="region of interest" description="Disordered" evidence="13">
    <location>
        <begin position="331"/>
        <end position="371"/>
    </location>
</feature>
<feature type="compositionally biased region" description="Polar residues" evidence="13">
    <location>
        <begin position="587"/>
        <end position="599"/>
    </location>
</feature>
<feature type="compositionally biased region" description="Low complexity" evidence="13">
    <location>
        <begin position="667"/>
        <end position="678"/>
    </location>
</feature>
<comment type="caution">
    <text evidence="16">The sequence shown here is derived from an EMBL/GenBank/DDBJ whole genome shotgun (WGS) entry which is preliminary data.</text>
</comment>
<dbReference type="GO" id="GO:0003723">
    <property type="term" value="F:RNA binding"/>
    <property type="evidence" value="ECO:0007669"/>
    <property type="project" value="UniProtKB-UniRule"/>
</dbReference>
<protein>
    <recommendedName>
        <fullName evidence="18">RING-type domain-containing protein</fullName>
    </recommendedName>
</protein>
<evidence type="ECO:0000259" key="14">
    <source>
        <dbReference type="PROSITE" id="PS50089"/>
    </source>
</evidence>
<dbReference type="PROSITE" id="PS50089">
    <property type="entry name" value="ZF_RING_2"/>
    <property type="match status" value="1"/>
</dbReference>
<keyword evidence="3" id="KW-0479">Metal-binding</keyword>
<evidence type="ECO:0000256" key="2">
    <source>
        <dbReference type="ARBA" id="ARBA00022491"/>
    </source>
</evidence>
<accession>A0A9P4MDU1</accession>
<feature type="compositionally biased region" description="Basic and acidic residues" evidence="13">
    <location>
        <begin position="654"/>
        <end position="665"/>
    </location>
</feature>
<evidence type="ECO:0000256" key="4">
    <source>
        <dbReference type="ARBA" id="ARBA00022771"/>
    </source>
</evidence>
<evidence type="ECO:0000256" key="7">
    <source>
        <dbReference type="ARBA" id="ARBA00023015"/>
    </source>
</evidence>
<evidence type="ECO:0000313" key="16">
    <source>
        <dbReference type="EMBL" id="KAF2149548.1"/>
    </source>
</evidence>
<feature type="compositionally biased region" description="Pro residues" evidence="13">
    <location>
        <begin position="360"/>
        <end position="370"/>
    </location>
</feature>
<evidence type="ECO:0000256" key="9">
    <source>
        <dbReference type="ARBA" id="ARBA00023163"/>
    </source>
</evidence>
<keyword evidence="10" id="KW-0539">Nucleus</keyword>
<feature type="domain" description="RING-type" evidence="14">
    <location>
        <begin position="18"/>
        <end position="61"/>
    </location>
</feature>
<dbReference type="InterPro" id="IPR035979">
    <property type="entry name" value="RBD_domain_sf"/>
</dbReference>
<gene>
    <name evidence="16" type="ORF">K461DRAFT_288093</name>
</gene>
<dbReference type="GO" id="GO:0061630">
    <property type="term" value="F:ubiquitin protein ligase activity"/>
    <property type="evidence" value="ECO:0007669"/>
    <property type="project" value="UniProtKB-ARBA"/>
</dbReference>
<feature type="compositionally biased region" description="Low complexity" evidence="13">
    <location>
        <begin position="515"/>
        <end position="531"/>
    </location>
</feature>
<dbReference type="OrthoDB" id="1923159at2759"/>
<dbReference type="SUPFAM" id="SSF54928">
    <property type="entry name" value="RNA-binding domain, RBD"/>
    <property type="match status" value="1"/>
</dbReference>
<evidence type="ECO:0008006" key="18">
    <source>
        <dbReference type="Google" id="ProtNLM"/>
    </source>
</evidence>
<dbReference type="Pfam" id="PF14570">
    <property type="entry name" value="zf-RING_4"/>
    <property type="match status" value="1"/>
</dbReference>
<dbReference type="PANTHER" id="PTHR12603">
    <property type="entry name" value="CCR4-NOT TRANSCRIPTION COMPLEX RELATED"/>
    <property type="match status" value="1"/>
</dbReference>
<feature type="compositionally biased region" description="Basic residues" evidence="13">
    <location>
        <begin position="704"/>
        <end position="715"/>
    </location>
</feature>
<dbReference type="Gene3D" id="3.30.40.10">
    <property type="entry name" value="Zinc/RING finger domain, C3HC4 (zinc finger)"/>
    <property type="match status" value="1"/>
</dbReference>
<dbReference type="FunFam" id="3.30.70.330:FF:000257">
    <property type="entry name" value="CCR4-NOT core complex subunit Not4"/>
    <property type="match status" value="1"/>
</dbReference>
<feature type="region of interest" description="Disordered" evidence="13">
    <location>
        <begin position="572"/>
        <end position="621"/>
    </location>
</feature>
<dbReference type="CDD" id="cd16618">
    <property type="entry name" value="mRING-HC-C4C4_CNOT4"/>
    <property type="match status" value="1"/>
</dbReference>
<dbReference type="InterPro" id="IPR003954">
    <property type="entry name" value="RRM_euk-type"/>
</dbReference>
<evidence type="ECO:0000256" key="10">
    <source>
        <dbReference type="ARBA" id="ARBA00023242"/>
    </source>
</evidence>
<dbReference type="Pfam" id="PF00076">
    <property type="entry name" value="RRM_1"/>
    <property type="match status" value="1"/>
</dbReference>
<keyword evidence="4 11" id="KW-0863">Zinc-finger</keyword>
<name>A0A9P4MDU1_9PEZI</name>
<evidence type="ECO:0000256" key="13">
    <source>
        <dbReference type="SAM" id="MobiDB-lite"/>
    </source>
</evidence>
<evidence type="ECO:0000256" key="3">
    <source>
        <dbReference type="ARBA" id="ARBA00022723"/>
    </source>
</evidence>
<reference evidence="16" key="1">
    <citation type="journal article" date="2020" name="Stud. Mycol.">
        <title>101 Dothideomycetes genomes: a test case for predicting lifestyles and emergence of pathogens.</title>
        <authorList>
            <person name="Haridas S."/>
            <person name="Albert R."/>
            <person name="Binder M."/>
            <person name="Bloem J."/>
            <person name="Labutti K."/>
            <person name="Salamov A."/>
            <person name="Andreopoulos B."/>
            <person name="Baker S."/>
            <person name="Barry K."/>
            <person name="Bills G."/>
            <person name="Bluhm B."/>
            <person name="Cannon C."/>
            <person name="Castanera R."/>
            <person name="Culley D."/>
            <person name="Daum C."/>
            <person name="Ezra D."/>
            <person name="Gonzalez J."/>
            <person name="Henrissat B."/>
            <person name="Kuo A."/>
            <person name="Liang C."/>
            <person name="Lipzen A."/>
            <person name="Lutzoni F."/>
            <person name="Magnuson J."/>
            <person name="Mondo S."/>
            <person name="Nolan M."/>
            <person name="Ohm R."/>
            <person name="Pangilinan J."/>
            <person name="Park H.-J."/>
            <person name="Ramirez L."/>
            <person name="Alfaro M."/>
            <person name="Sun H."/>
            <person name="Tritt A."/>
            <person name="Yoshinaga Y."/>
            <person name="Zwiers L.-H."/>
            <person name="Turgeon B."/>
            <person name="Goodwin S."/>
            <person name="Spatafora J."/>
            <person name="Crous P."/>
            <person name="Grigoriev I."/>
        </authorList>
    </citation>
    <scope>NUCLEOTIDE SEQUENCE</scope>
    <source>
        <strain evidence="16">CBS 260.36</strain>
    </source>
</reference>
<evidence type="ECO:0000259" key="15">
    <source>
        <dbReference type="PROSITE" id="PS50102"/>
    </source>
</evidence>
<feature type="domain" description="RRM" evidence="15">
    <location>
        <begin position="123"/>
        <end position="206"/>
    </location>
</feature>
<dbReference type="GO" id="GO:0016567">
    <property type="term" value="P:protein ubiquitination"/>
    <property type="evidence" value="ECO:0007669"/>
    <property type="project" value="TreeGrafter"/>
</dbReference>
<keyword evidence="2" id="KW-0678">Repressor</keyword>
<dbReference type="Proteomes" id="UP000799439">
    <property type="component" value="Unassembled WGS sequence"/>
</dbReference>
<organism evidence="16 17">
    <name type="scientific">Myriangium duriaei CBS 260.36</name>
    <dbReference type="NCBI Taxonomy" id="1168546"/>
    <lineage>
        <taxon>Eukaryota</taxon>
        <taxon>Fungi</taxon>
        <taxon>Dikarya</taxon>
        <taxon>Ascomycota</taxon>
        <taxon>Pezizomycotina</taxon>
        <taxon>Dothideomycetes</taxon>
        <taxon>Dothideomycetidae</taxon>
        <taxon>Myriangiales</taxon>
        <taxon>Myriangiaceae</taxon>
        <taxon>Myriangium</taxon>
    </lineage>
</organism>
<dbReference type="GO" id="GO:0008270">
    <property type="term" value="F:zinc ion binding"/>
    <property type="evidence" value="ECO:0007669"/>
    <property type="project" value="UniProtKB-KW"/>
</dbReference>
<feature type="region of interest" description="Disordered" evidence="13">
    <location>
        <begin position="700"/>
        <end position="726"/>
    </location>
</feature>
<feature type="region of interest" description="Disordered" evidence="13">
    <location>
        <begin position="265"/>
        <end position="319"/>
    </location>
</feature>
<keyword evidence="9" id="KW-0804">Transcription</keyword>
<feature type="compositionally biased region" description="Basic and acidic residues" evidence="13">
    <location>
        <begin position="433"/>
        <end position="442"/>
    </location>
</feature>
<dbReference type="InterPro" id="IPR000504">
    <property type="entry name" value="RRM_dom"/>
</dbReference>
<evidence type="ECO:0000313" key="17">
    <source>
        <dbReference type="Proteomes" id="UP000799439"/>
    </source>
</evidence>
<dbReference type="GO" id="GO:0000956">
    <property type="term" value="P:nuclear-transcribed mRNA catabolic process"/>
    <property type="evidence" value="ECO:0007669"/>
    <property type="project" value="UniProtKB-ARBA"/>
</dbReference>
<keyword evidence="5" id="KW-0862">Zinc</keyword>
<dbReference type="InterPro" id="IPR039780">
    <property type="entry name" value="Mot2"/>
</dbReference>
<dbReference type="GO" id="GO:0010557">
    <property type="term" value="P:positive regulation of macromolecule biosynthetic process"/>
    <property type="evidence" value="ECO:0007669"/>
    <property type="project" value="UniProtKB-ARBA"/>
</dbReference>
<dbReference type="FunFam" id="3.30.40.10:FF:000006">
    <property type="entry name" value="CCR4-NOT transcription complex subunit 4"/>
    <property type="match status" value="1"/>
</dbReference>
<evidence type="ECO:0000256" key="8">
    <source>
        <dbReference type="ARBA" id="ARBA00023054"/>
    </source>
</evidence>